<proteinExistence type="predicted"/>
<protein>
    <submittedName>
        <fullName evidence="1">Uncharacterized protein</fullName>
    </submittedName>
</protein>
<organism evidence="1 2">
    <name type="scientific">Brucella grignonensis</name>
    <dbReference type="NCBI Taxonomy" id="94627"/>
    <lineage>
        <taxon>Bacteria</taxon>
        <taxon>Pseudomonadati</taxon>
        <taxon>Pseudomonadota</taxon>
        <taxon>Alphaproteobacteria</taxon>
        <taxon>Hyphomicrobiales</taxon>
        <taxon>Brucellaceae</taxon>
        <taxon>Brucella/Ochrobactrum group</taxon>
        <taxon>Brucella</taxon>
    </lineage>
</organism>
<dbReference type="AlphaFoldDB" id="A0A256FEJ9"/>
<reference evidence="1 2" key="1">
    <citation type="submission" date="2017-07" db="EMBL/GenBank/DDBJ databases">
        <title>Phylogenetic study on the rhizospheric bacterium Ochrobactrum sp. A44.</title>
        <authorList>
            <person name="Krzyzanowska D.M."/>
            <person name="Ossowicki A."/>
            <person name="Rajewska M."/>
            <person name="Maciag T."/>
            <person name="Kaczynski Z."/>
            <person name="Czerwicka M."/>
            <person name="Jafra S."/>
        </authorList>
    </citation>
    <scope>NUCLEOTIDE SEQUENCE [LARGE SCALE GENOMIC DNA]</scope>
    <source>
        <strain evidence="1 2">OgA9a</strain>
    </source>
</reference>
<dbReference type="Proteomes" id="UP000216478">
    <property type="component" value="Unassembled WGS sequence"/>
</dbReference>
<keyword evidence="2" id="KW-1185">Reference proteome</keyword>
<gene>
    <name evidence="1" type="ORF">CEV33_1003</name>
</gene>
<name>A0A256FEJ9_9HYPH</name>
<evidence type="ECO:0000313" key="2">
    <source>
        <dbReference type="Proteomes" id="UP000216478"/>
    </source>
</evidence>
<comment type="caution">
    <text evidence="1">The sequence shown here is derived from an EMBL/GenBank/DDBJ whole genome shotgun (WGS) entry which is preliminary data.</text>
</comment>
<sequence length="42" mass="4864">MEDLPEFWFRLTDPKPAILKAILTLQIHNCKALKSVSVVHFL</sequence>
<dbReference type="EMBL" id="NNRL01000158">
    <property type="protein sequence ID" value="OYR13279.1"/>
    <property type="molecule type" value="Genomic_DNA"/>
</dbReference>
<evidence type="ECO:0000313" key="1">
    <source>
        <dbReference type="EMBL" id="OYR13279.1"/>
    </source>
</evidence>
<accession>A0A256FEJ9</accession>